<reference evidence="2 3" key="1">
    <citation type="submission" date="2007-06" db="EMBL/GenBank/DDBJ databases">
        <title>The Genome Sequence of Coccidioides posadasii RMSCC_3488.</title>
        <authorList>
            <consortium name="Coccidioides Genome Resources Consortium"/>
            <consortium name="The Broad Institute Genome Sequencing Platform"/>
            <person name="Henn M.R."/>
            <person name="Sykes S."/>
            <person name="Young S."/>
            <person name="Jaffe D."/>
            <person name="Berlin A."/>
            <person name="Alvarez P."/>
            <person name="Butler J."/>
            <person name="Gnerre S."/>
            <person name="Grabherr M."/>
            <person name="Mauceli E."/>
            <person name="Brockman W."/>
            <person name="Kodira C."/>
            <person name="Alvarado L."/>
            <person name="Zeng Q."/>
            <person name="Crawford M."/>
            <person name="Antoine C."/>
            <person name="Devon K."/>
            <person name="Galgiani J."/>
            <person name="Orsborn K."/>
            <person name="Lewis M.L."/>
            <person name="Nusbaum C."/>
            <person name="Galagan J."/>
            <person name="Birren B."/>
        </authorList>
    </citation>
    <scope>NUCLEOTIDE SEQUENCE [LARGE SCALE GENOMIC DNA]</scope>
    <source>
        <strain evidence="2 3">RMSCC 3488</strain>
    </source>
</reference>
<reference evidence="3" key="2">
    <citation type="journal article" date="2009" name="Genome Res.">
        <title>Comparative genomic analyses of the human fungal pathogens Coccidioides and their relatives.</title>
        <authorList>
            <person name="Sharpton T.J."/>
            <person name="Stajich J.E."/>
            <person name="Rounsley S.D."/>
            <person name="Gardner M.J."/>
            <person name="Wortman J.R."/>
            <person name="Jordar V.S."/>
            <person name="Maiti R."/>
            <person name="Kodira C.D."/>
            <person name="Neafsey D.E."/>
            <person name="Zeng Q."/>
            <person name="Hung C.-Y."/>
            <person name="McMahan C."/>
            <person name="Muszewska A."/>
            <person name="Grynberg M."/>
            <person name="Mandel M.A."/>
            <person name="Kellner E.M."/>
            <person name="Barker B.M."/>
            <person name="Galgiani J.N."/>
            <person name="Orbach M.J."/>
            <person name="Kirkland T.N."/>
            <person name="Cole G.T."/>
            <person name="Henn M.R."/>
            <person name="Birren B.W."/>
            <person name="Taylor J.W."/>
        </authorList>
    </citation>
    <scope>NUCLEOTIDE SEQUENCE [LARGE SCALE GENOMIC DNA]</scope>
    <source>
        <strain evidence="3">RMSCC 3488</strain>
    </source>
</reference>
<name>A0A0J6FFX4_COCPO</name>
<gene>
    <name evidence="2" type="ORF">CPAG_04556</name>
</gene>
<evidence type="ECO:0000313" key="3">
    <source>
        <dbReference type="Proteomes" id="UP000054567"/>
    </source>
</evidence>
<reference evidence="3" key="3">
    <citation type="journal article" date="2010" name="Genome Res.">
        <title>Population genomic sequencing of Coccidioides fungi reveals recent hybridization and transposon control.</title>
        <authorList>
            <person name="Neafsey D.E."/>
            <person name="Barker B.M."/>
            <person name="Sharpton T.J."/>
            <person name="Stajich J.E."/>
            <person name="Park D.J."/>
            <person name="Whiston E."/>
            <person name="Hung C.-Y."/>
            <person name="McMahan C."/>
            <person name="White J."/>
            <person name="Sykes S."/>
            <person name="Heiman D."/>
            <person name="Young S."/>
            <person name="Zeng Q."/>
            <person name="Abouelleil A."/>
            <person name="Aftuck L."/>
            <person name="Bessette D."/>
            <person name="Brown A."/>
            <person name="FitzGerald M."/>
            <person name="Lui A."/>
            <person name="Macdonald J.P."/>
            <person name="Priest M."/>
            <person name="Orbach M.J."/>
            <person name="Galgiani J.N."/>
            <person name="Kirkland T.N."/>
            <person name="Cole G.T."/>
            <person name="Birren B.W."/>
            <person name="Henn M.R."/>
            <person name="Taylor J.W."/>
            <person name="Rounsley S.D."/>
        </authorList>
    </citation>
    <scope>NUCLEOTIDE SEQUENCE [LARGE SCALE GENOMIC DNA]</scope>
    <source>
        <strain evidence="3">RMSCC 3488</strain>
    </source>
</reference>
<organism evidence="2 3">
    <name type="scientific">Coccidioides posadasii RMSCC 3488</name>
    <dbReference type="NCBI Taxonomy" id="454284"/>
    <lineage>
        <taxon>Eukaryota</taxon>
        <taxon>Fungi</taxon>
        <taxon>Dikarya</taxon>
        <taxon>Ascomycota</taxon>
        <taxon>Pezizomycotina</taxon>
        <taxon>Eurotiomycetes</taxon>
        <taxon>Eurotiomycetidae</taxon>
        <taxon>Onygenales</taxon>
        <taxon>Onygenaceae</taxon>
        <taxon>Coccidioides</taxon>
    </lineage>
</organism>
<accession>A0A0J6FFX4</accession>
<feature type="region of interest" description="Disordered" evidence="1">
    <location>
        <begin position="84"/>
        <end position="104"/>
    </location>
</feature>
<dbReference type="EMBL" id="DS268110">
    <property type="protein sequence ID" value="KMM68225.1"/>
    <property type="molecule type" value="Genomic_DNA"/>
</dbReference>
<dbReference type="AlphaFoldDB" id="A0A0J6FFX4"/>
<evidence type="ECO:0000313" key="2">
    <source>
        <dbReference type="EMBL" id="KMM68225.1"/>
    </source>
</evidence>
<evidence type="ECO:0000256" key="1">
    <source>
        <dbReference type="SAM" id="MobiDB-lite"/>
    </source>
</evidence>
<sequence length="104" mass="11378">MALGGWLDVHSVPGSVPQAQVPFRWAAPWSVASYRATTLGHFFFNFRYVQRDPAGPSIRDFARFRRDGVVPILRVGSSGRVKHAVSGRAKGATGDLRLKSPSRG</sequence>
<proteinExistence type="predicted"/>
<protein>
    <submittedName>
        <fullName evidence="2">Uncharacterized protein</fullName>
    </submittedName>
</protein>
<dbReference type="VEuPathDB" id="FungiDB:CPAG_04556"/>
<dbReference type="Proteomes" id="UP000054567">
    <property type="component" value="Unassembled WGS sequence"/>
</dbReference>